<protein>
    <recommendedName>
        <fullName evidence="2 6">Elongation factor Ts</fullName>
        <shortName evidence="6">EF-Ts</shortName>
    </recommendedName>
</protein>
<dbReference type="KEGG" id="mflg:ABS361_08205"/>
<feature type="region of interest" description="Involved in Mg(2+) ion dislocation from EF-Tu" evidence="6">
    <location>
        <begin position="79"/>
        <end position="82"/>
    </location>
</feature>
<dbReference type="FunFam" id="1.10.8.10:FF:000001">
    <property type="entry name" value="Elongation factor Ts"/>
    <property type="match status" value="1"/>
</dbReference>
<evidence type="ECO:0000256" key="1">
    <source>
        <dbReference type="ARBA" id="ARBA00005532"/>
    </source>
</evidence>
<evidence type="ECO:0000256" key="7">
    <source>
        <dbReference type="RuleBase" id="RU000642"/>
    </source>
</evidence>
<dbReference type="Gene3D" id="1.10.8.10">
    <property type="entry name" value="DNA helicase RuvA subunit, C-terminal domain"/>
    <property type="match status" value="1"/>
</dbReference>
<dbReference type="InterPro" id="IPR009060">
    <property type="entry name" value="UBA-like_sf"/>
</dbReference>
<evidence type="ECO:0000256" key="8">
    <source>
        <dbReference type="RuleBase" id="RU000643"/>
    </source>
</evidence>
<evidence type="ECO:0000256" key="3">
    <source>
        <dbReference type="ARBA" id="ARBA00022490"/>
    </source>
</evidence>
<dbReference type="RefSeq" id="WP_407051292.1">
    <property type="nucleotide sequence ID" value="NZ_CP158568.1"/>
</dbReference>
<organism evidence="10">
    <name type="scientific">Methyloraptor flagellatus</name>
    <dbReference type="NCBI Taxonomy" id="3162530"/>
    <lineage>
        <taxon>Bacteria</taxon>
        <taxon>Pseudomonadati</taxon>
        <taxon>Pseudomonadota</taxon>
        <taxon>Alphaproteobacteria</taxon>
        <taxon>Hyphomicrobiales</taxon>
        <taxon>Ancalomicrobiaceae</taxon>
        <taxon>Methyloraptor</taxon>
    </lineage>
</organism>
<dbReference type="Pfam" id="PF00889">
    <property type="entry name" value="EF_TS"/>
    <property type="match status" value="1"/>
</dbReference>
<dbReference type="InterPro" id="IPR018101">
    <property type="entry name" value="Transl_elong_Ts_CS"/>
</dbReference>
<dbReference type="GO" id="GO:0003746">
    <property type="term" value="F:translation elongation factor activity"/>
    <property type="evidence" value="ECO:0007669"/>
    <property type="project" value="UniProtKB-UniRule"/>
</dbReference>
<dbReference type="CDD" id="cd14275">
    <property type="entry name" value="UBA_EF-Ts"/>
    <property type="match status" value="1"/>
</dbReference>
<comment type="subcellular location">
    <subcellularLocation>
        <location evidence="6 8">Cytoplasm</location>
    </subcellularLocation>
</comment>
<dbReference type="PANTHER" id="PTHR11741">
    <property type="entry name" value="ELONGATION FACTOR TS"/>
    <property type="match status" value="1"/>
</dbReference>
<accession>A0AAU7XDH2</accession>
<dbReference type="AlphaFoldDB" id="A0AAU7XDH2"/>
<dbReference type="HAMAP" id="MF_00050">
    <property type="entry name" value="EF_Ts"/>
    <property type="match status" value="1"/>
</dbReference>
<dbReference type="PANTHER" id="PTHR11741:SF0">
    <property type="entry name" value="ELONGATION FACTOR TS, MITOCHONDRIAL"/>
    <property type="match status" value="1"/>
</dbReference>
<evidence type="ECO:0000256" key="5">
    <source>
        <dbReference type="ARBA" id="ARBA00022917"/>
    </source>
</evidence>
<keyword evidence="4 6" id="KW-0251">Elongation factor</keyword>
<dbReference type="SUPFAM" id="SSF54713">
    <property type="entry name" value="Elongation factor Ts (EF-Ts), dimerisation domain"/>
    <property type="match status" value="2"/>
</dbReference>
<keyword evidence="3 6" id="KW-0963">Cytoplasm</keyword>
<dbReference type="NCBIfam" id="TIGR00116">
    <property type="entry name" value="tsf"/>
    <property type="match status" value="1"/>
</dbReference>
<evidence type="ECO:0000259" key="9">
    <source>
        <dbReference type="Pfam" id="PF00889"/>
    </source>
</evidence>
<reference evidence="10" key="1">
    <citation type="submission" date="2024-06" db="EMBL/GenBank/DDBJ databases">
        <title>Methylostella associata gen. nov., sp. nov., a novel Ancalomicrobiaceae-affiliated facultatively methylotrophic bacteria that feed on methanotrophs of the genus Methylococcus.</title>
        <authorList>
            <person name="Saltykova V."/>
            <person name="Danilova O.V."/>
            <person name="Oshkin I.Y."/>
            <person name="Belova S.E."/>
            <person name="Pimenov N.V."/>
            <person name="Dedysh S.N."/>
        </authorList>
    </citation>
    <scope>NUCLEOTIDE SEQUENCE</scope>
    <source>
        <strain evidence="10">S20</strain>
    </source>
</reference>
<evidence type="ECO:0000256" key="4">
    <source>
        <dbReference type="ARBA" id="ARBA00022768"/>
    </source>
</evidence>
<dbReference type="Gene3D" id="3.30.479.20">
    <property type="entry name" value="Elongation factor Ts, dimerisation domain"/>
    <property type="match status" value="2"/>
</dbReference>
<dbReference type="InterPro" id="IPR001816">
    <property type="entry name" value="Transl_elong_EFTs/EF1B"/>
</dbReference>
<dbReference type="FunFam" id="1.10.286.20:FF:000001">
    <property type="entry name" value="Elongation factor Ts"/>
    <property type="match status" value="1"/>
</dbReference>
<dbReference type="PROSITE" id="PS01127">
    <property type="entry name" value="EF_TS_2"/>
    <property type="match status" value="1"/>
</dbReference>
<gene>
    <name evidence="6 10" type="primary">tsf</name>
    <name evidence="10" type="ORF">ABS361_08205</name>
</gene>
<dbReference type="GO" id="GO:0005737">
    <property type="term" value="C:cytoplasm"/>
    <property type="evidence" value="ECO:0007669"/>
    <property type="project" value="UniProtKB-SubCell"/>
</dbReference>
<sequence>MTITAAMVKDLRDKTGAGMMDCKTALTENGGDVEAAIDWLRKKGLAKAAKKSGRTAAEGLVGIASAGTAAAVVEVNSETDFVARNDQFQAIVSTVANLGLDAKGDVDKLAGLPYPDSGKTVADRLTDAVATIGENMQLRRTAYLEVGAGVVGTYVHNAVADGLGKIGVLVAIESAGDKGIVSGFARQVAMHIAAATPLAVRPEEVDASTLEREKAIFADQARQSGKPEAVIEKMVEGRIRKFYEEVTLLKQAFVVNPDQTVEAAVAAVAKEAGAPVEIKAFVRYVLGEGIEKETTDFAAEVAAAAGH</sequence>
<dbReference type="SUPFAM" id="SSF46934">
    <property type="entry name" value="UBA-like"/>
    <property type="match status" value="1"/>
</dbReference>
<evidence type="ECO:0000256" key="6">
    <source>
        <dbReference type="HAMAP-Rule" id="MF_00050"/>
    </source>
</evidence>
<dbReference type="InterPro" id="IPR014039">
    <property type="entry name" value="Transl_elong_EFTs/EF1B_dimer"/>
</dbReference>
<dbReference type="Gene3D" id="1.10.286.20">
    <property type="match status" value="1"/>
</dbReference>
<comment type="similarity">
    <text evidence="1 6 7">Belongs to the EF-Ts family.</text>
</comment>
<dbReference type="InterPro" id="IPR036402">
    <property type="entry name" value="EF-Ts_dimer_sf"/>
</dbReference>
<name>A0AAU7XDH2_9HYPH</name>
<evidence type="ECO:0000256" key="2">
    <source>
        <dbReference type="ARBA" id="ARBA00016956"/>
    </source>
</evidence>
<comment type="function">
    <text evidence="6 7">Associates with the EF-Tu.GDP complex and induces the exchange of GDP to GTP. It remains bound to the aminoacyl-tRNA.EF-Tu.GTP complex up to the GTP hydrolysis stage on the ribosome.</text>
</comment>
<keyword evidence="5 6" id="KW-0648">Protein biosynthesis</keyword>
<proteinExistence type="inferred from homology"/>
<dbReference type="EMBL" id="CP158568">
    <property type="protein sequence ID" value="XBY46195.1"/>
    <property type="molecule type" value="Genomic_DNA"/>
</dbReference>
<feature type="domain" description="Translation elongation factor EFTs/EF1B dimerisation" evidence="9">
    <location>
        <begin position="70"/>
        <end position="288"/>
    </location>
</feature>
<evidence type="ECO:0000313" key="10">
    <source>
        <dbReference type="EMBL" id="XBY46195.1"/>
    </source>
</evidence>